<dbReference type="Proteomes" id="UP000694888">
    <property type="component" value="Unplaced"/>
</dbReference>
<dbReference type="PROSITE" id="PS50850">
    <property type="entry name" value="MFS"/>
    <property type="match status" value="1"/>
</dbReference>
<feature type="transmembrane region" description="Helical" evidence="5">
    <location>
        <begin position="489"/>
        <end position="509"/>
    </location>
</feature>
<proteinExistence type="predicted"/>
<dbReference type="InterPro" id="IPR005828">
    <property type="entry name" value="MFS_sugar_transport-like"/>
</dbReference>
<organism evidence="7 8">
    <name type="scientific">Aplysia californica</name>
    <name type="common">California sea hare</name>
    <dbReference type="NCBI Taxonomy" id="6500"/>
    <lineage>
        <taxon>Eukaryota</taxon>
        <taxon>Metazoa</taxon>
        <taxon>Spiralia</taxon>
        <taxon>Lophotrochozoa</taxon>
        <taxon>Mollusca</taxon>
        <taxon>Gastropoda</taxon>
        <taxon>Heterobranchia</taxon>
        <taxon>Euthyneura</taxon>
        <taxon>Tectipleura</taxon>
        <taxon>Aplysiida</taxon>
        <taxon>Aplysioidea</taxon>
        <taxon>Aplysiidae</taxon>
        <taxon>Aplysia</taxon>
    </lineage>
</organism>
<dbReference type="InterPro" id="IPR020846">
    <property type="entry name" value="MFS_dom"/>
</dbReference>
<sequence length="549" mass="60803">MLCYFSVSGSLRLSMIMDGKLDKFISEVGGCGMFQVLLSLAVYTIKVVGAWGMLFMSFGSYNPGWTCMDLKVNDTVTALSEPPYLNSTTLGILGPNSSVSTYNMSMSEQEKCQEAQSCQDVRFDPDSATIVSEWYLICDRSWLAPITISIQMVGVTIGSFIAGQLAERFGRKLSMYLWVVLGVVSNVVALFSPNWEVYTAVRFVIGMSVGGNLSTCQVYALEFVTAKWRVFLTGLPTWNVGSISFGICVFLLKDWRDAHVATAVLGAFAFLSVFWVPESLRWLVVQGKVKETKKVANMFCRVNGRSEPDPHLTAFTNCEGQQDDKKVAIRQLFRSDLRKKTIVCSAIYFFMAIMYYSIGFGIKALYGDFYINFILYTVFPLPLAPLAPVLGHKLGRRWGSTVLMFSCGLVSSSVIVVFFTTSGQVQGYVITGLALATSALLDYAWSILTAFIAELFPTPVRLLSFGFIFSAARFGSILSPFLIPRDFSILYISYLVMGILAIINCCLILSMPETKDLGLEDTLHARSQLEVEMTQGDITKPTRENSPLS</sequence>
<dbReference type="SUPFAM" id="SSF103473">
    <property type="entry name" value="MFS general substrate transporter"/>
    <property type="match status" value="1"/>
</dbReference>
<feature type="transmembrane region" description="Helical" evidence="5">
    <location>
        <begin position="460"/>
        <end position="483"/>
    </location>
</feature>
<evidence type="ECO:0000313" key="7">
    <source>
        <dbReference type="Proteomes" id="UP000694888"/>
    </source>
</evidence>
<feature type="transmembrane region" description="Helical" evidence="5">
    <location>
        <begin position="142"/>
        <end position="163"/>
    </location>
</feature>
<evidence type="ECO:0000313" key="8">
    <source>
        <dbReference type="RefSeq" id="XP_005089838.1"/>
    </source>
</evidence>
<protein>
    <submittedName>
        <fullName evidence="8">Solute carrier family 22 member 5</fullName>
    </submittedName>
</protein>
<feature type="transmembrane region" description="Helical" evidence="5">
    <location>
        <begin position="370"/>
        <end position="390"/>
    </location>
</feature>
<feature type="transmembrane region" description="Helical" evidence="5">
    <location>
        <begin position="228"/>
        <end position="252"/>
    </location>
</feature>
<dbReference type="PROSITE" id="PS00217">
    <property type="entry name" value="SUGAR_TRANSPORT_2"/>
    <property type="match status" value="1"/>
</dbReference>
<gene>
    <name evidence="8" type="primary">LOC101848329</name>
</gene>
<evidence type="ECO:0000256" key="5">
    <source>
        <dbReference type="SAM" id="Phobius"/>
    </source>
</evidence>
<feature type="domain" description="Major facilitator superfamily (MFS) profile" evidence="6">
    <location>
        <begin position="75"/>
        <end position="516"/>
    </location>
</feature>
<evidence type="ECO:0000256" key="4">
    <source>
        <dbReference type="ARBA" id="ARBA00023136"/>
    </source>
</evidence>
<name>A0ABM0JBH6_APLCA</name>
<evidence type="ECO:0000256" key="1">
    <source>
        <dbReference type="ARBA" id="ARBA00004141"/>
    </source>
</evidence>
<feature type="transmembrane region" description="Helical" evidence="5">
    <location>
        <begin position="175"/>
        <end position="195"/>
    </location>
</feature>
<reference evidence="8" key="1">
    <citation type="submission" date="2025-08" db="UniProtKB">
        <authorList>
            <consortium name="RefSeq"/>
        </authorList>
    </citation>
    <scope>IDENTIFICATION</scope>
</reference>
<accession>A0ABM0JBH6</accession>
<dbReference type="Pfam" id="PF00083">
    <property type="entry name" value="Sugar_tr"/>
    <property type="match status" value="1"/>
</dbReference>
<dbReference type="RefSeq" id="XP_005089838.1">
    <property type="nucleotide sequence ID" value="XM_005089781.2"/>
</dbReference>
<dbReference type="InterPro" id="IPR005829">
    <property type="entry name" value="Sugar_transporter_CS"/>
</dbReference>
<dbReference type="GeneID" id="101848329"/>
<dbReference type="InterPro" id="IPR036259">
    <property type="entry name" value="MFS_trans_sf"/>
</dbReference>
<keyword evidence="3 5" id="KW-1133">Transmembrane helix</keyword>
<feature type="transmembrane region" description="Helical" evidence="5">
    <location>
        <begin position="201"/>
        <end position="221"/>
    </location>
</feature>
<feature type="transmembrane region" description="Helical" evidence="5">
    <location>
        <begin position="402"/>
        <end position="421"/>
    </location>
</feature>
<evidence type="ECO:0000256" key="3">
    <source>
        <dbReference type="ARBA" id="ARBA00022989"/>
    </source>
</evidence>
<dbReference type="Gene3D" id="1.20.1250.20">
    <property type="entry name" value="MFS general substrate transporter like domains"/>
    <property type="match status" value="1"/>
</dbReference>
<feature type="transmembrane region" description="Helical" evidence="5">
    <location>
        <begin position="427"/>
        <end position="453"/>
    </location>
</feature>
<feature type="transmembrane region" description="Helical" evidence="5">
    <location>
        <begin position="341"/>
        <end position="358"/>
    </location>
</feature>
<evidence type="ECO:0000259" key="6">
    <source>
        <dbReference type="PROSITE" id="PS50850"/>
    </source>
</evidence>
<keyword evidence="4 5" id="KW-0472">Membrane</keyword>
<comment type="subcellular location">
    <subcellularLocation>
        <location evidence="1">Membrane</location>
        <topology evidence="1">Multi-pass membrane protein</topology>
    </subcellularLocation>
</comment>
<feature type="transmembrane region" description="Helical" evidence="5">
    <location>
        <begin position="258"/>
        <end position="276"/>
    </location>
</feature>
<evidence type="ECO:0000256" key="2">
    <source>
        <dbReference type="ARBA" id="ARBA00022692"/>
    </source>
</evidence>
<keyword evidence="2 5" id="KW-0812">Transmembrane</keyword>
<dbReference type="PANTHER" id="PTHR24064">
    <property type="entry name" value="SOLUTE CARRIER FAMILY 22 MEMBER"/>
    <property type="match status" value="1"/>
</dbReference>
<keyword evidence="7" id="KW-1185">Reference proteome</keyword>